<evidence type="ECO:0000256" key="3">
    <source>
        <dbReference type="ARBA" id="ARBA00023163"/>
    </source>
</evidence>
<organism evidence="4 5">
    <name type="scientific">Piscinibacter gummiphilus</name>
    <dbReference type="NCBI Taxonomy" id="946333"/>
    <lineage>
        <taxon>Bacteria</taxon>
        <taxon>Pseudomonadati</taxon>
        <taxon>Pseudomonadota</taxon>
        <taxon>Betaproteobacteria</taxon>
        <taxon>Burkholderiales</taxon>
        <taxon>Sphaerotilaceae</taxon>
        <taxon>Piscinibacter</taxon>
    </lineage>
</organism>
<dbReference type="Gene3D" id="1.10.10.60">
    <property type="entry name" value="Homeodomain-like"/>
    <property type="match status" value="1"/>
</dbReference>
<evidence type="ECO:0000256" key="2">
    <source>
        <dbReference type="ARBA" id="ARBA00023125"/>
    </source>
</evidence>
<sequence>MEHNEIWIKKGDGDARLGRLATYRPQDLAHWTGLKIIRFKVPEEFTDRQVVAPHPIVTLLDAGQTSSRLRYGLRDVTTQCRADDLMCYSGGCEIDHAHWRTRDAAMISVELDPSRLSLIEAGDTRFAQRTLQGEPRFSDPELAVMLRTLWREVRGGCAKGRLYADSLSLGLAVHVHRRFGRMAGGEDRREARSRLTAAQLRHLDDYIRTHLDESIGLADLAREAGLSRYHFTRLFTNTVGRSPYQHVLHKRLERAYHLLTSTQAPVADVALAAGFSSQSHFAEVCRRVMGATPKELRDRH</sequence>
<dbReference type="SUPFAM" id="SSF46689">
    <property type="entry name" value="Homeodomain-like"/>
    <property type="match status" value="2"/>
</dbReference>
<keyword evidence="5" id="KW-1185">Reference proteome</keyword>
<dbReference type="GO" id="GO:0003700">
    <property type="term" value="F:DNA-binding transcription factor activity"/>
    <property type="evidence" value="ECO:0007669"/>
    <property type="project" value="InterPro"/>
</dbReference>
<dbReference type="AlphaFoldDB" id="A0A1W6L9S6"/>
<dbReference type="STRING" id="946333.A4W93_14700"/>
<evidence type="ECO:0000313" key="4">
    <source>
        <dbReference type="EMBL" id="ARN21041.1"/>
    </source>
</evidence>
<keyword evidence="2" id="KW-0238">DNA-binding</keyword>
<dbReference type="OrthoDB" id="9816344at2"/>
<dbReference type="Proteomes" id="UP000193427">
    <property type="component" value="Chromosome"/>
</dbReference>
<dbReference type="InterPro" id="IPR050204">
    <property type="entry name" value="AraC_XylS_family_regulators"/>
</dbReference>
<dbReference type="RefSeq" id="WP_085751321.1">
    <property type="nucleotide sequence ID" value="NZ_BSPR01000004.1"/>
</dbReference>
<reference evidence="4 5" key="1">
    <citation type="submission" date="2016-04" db="EMBL/GenBank/DDBJ databases">
        <title>Complete genome sequence of natural rubber-degrading, novel Gram-negative bacterium, Rhizobacter gummiphilus strain NS21.</title>
        <authorList>
            <person name="Tabata M."/>
            <person name="Kasai D."/>
            <person name="Fukuda M."/>
        </authorList>
    </citation>
    <scope>NUCLEOTIDE SEQUENCE [LARGE SCALE GENOMIC DNA]</scope>
    <source>
        <strain evidence="4 5">NS21</strain>
    </source>
</reference>
<evidence type="ECO:0000313" key="5">
    <source>
        <dbReference type="Proteomes" id="UP000193427"/>
    </source>
</evidence>
<keyword evidence="3" id="KW-0804">Transcription</keyword>
<dbReference type="PANTHER" id="PTHR46796">
    <property type="entry name" value="HTH-TYPE TRANSCRIPTIONAL ACTIVATOR RHAS-RELATED"/>
    <property type="match status" value="1"/>
</dbReference>
<dbReference type="InterPro" id="IPR009057">
    <property type="entry name" value="Homeodomain-like_sf"/>
</dbReference>
<proteinExistence type="predicted"/>
<dbReference type="Pfam" id="PF12833">
    <property type="entry name" value="HTH_18"/>
    <property type="match status" value="1"/>
</dbReference>
<dbReference type="GO" id="GO:0043565">
    <property type="term" value="F:sequence-specific DNA binding"/>
    <property type="evidence" value="ECO:0007669"/>
    <property type="project" value="InterPro"/>
</dbReference>
<dbReference type="PRINTS" id="PR00032">
    <property type="entry name" value="HTHARAC"/>
</dbReference>
<dbReference type="KEGG" id="rgu:A4W93_14700"/>
<dbReference type="PANTHER" id="PTHR46796:SF6">
    <property type="entry name" value="ARAC SUBFAMILY"/>
    <property type="match status" value="1"/>
</dbReference>
<evidence type="ECO:0000256" key="1">
    <source>
        <dbReference type="ARBA" id="ARBA00023015"/>
    </source>
</evidence>
<protein>
    <submittedName>
        <fullName evidence="4">Uncharacterized protein</fullName>
    </submittedName>
</protein>
<dbReference type="SMART" id="SM00342">
    <property type="entry name" value="HTH_ARAC"/>
    <property type="match status" value="1"/>
</dbReference>
<dbReference type="EMBL" id="CP015118">
    <property type="protein sequence ID" value="ARN21041.1"/>
    <property type="molecule type" value="Genomic_DNA"/>
</dbReference>
<dbReference type="PROSITE" id="PS01124">
    <property type="entry name" value="HTH_ARAC_FAMILY_2"/>
    <property type="match status" value="1"/>
</dbReference>
<keyword evidence="1" id="KW-0805">Transcription regulation</keyword>
<dbReference type="InterPro" id="IPR018060">
    <property type="entry name" value="HTH_AraC"/>
</dbReference>
<name>A0A1W6L9S6_9BURK</name>
<dbReference type="InterPro" id="IPR020449">
    <property type="entry name" value="Tscrpt_reg_AraC-type_HTH"/>
</dbReference>
<gene>
    <name evidence="4" type="ORF">A4W93_14700</name>
</gene>
<accession>A0A1W6L9S6</accession>